<evidence type="ECO:0000313" key="8">
    <source>
        <dbReference type="WBParaSite" id="maker-E.canG7_contigs_6552-snap-gene-0.65-mRNA-1"/>
    </source>
</evidence>
<dbReference type="Proteomes" id="UP000887562">
    <property type="component" value="Unplaced"/>
</dbReference>
<keyword evidence="4" id="KW-0539">Nucleus</keyword>
<keyword evidence="7" id="KW-1185">Reference proteome</keyword>
<evidence type="ECO:0000259" key="6">
    <source>
        <dbReference type="PROSITE" id="PS51088"/>
    </source>
</evidence>
<evidence type="ECO:0000256" key="5">
    <source>
        <dbReference type="PROSITE-ProRule" id="PRU00505"/>
    </source>
</evidence>
<dbReference type="InterPro" id="IPR050937">
    <property type="entry name" value="TEC1_TEAD_TF"/>
</dbReference>
<feature type="domain" description="TEA" evidence="6">
    <location>
        <begin position="7"/>
        <end position="83"/>
    </location>
</feature>
<dbReference type="WBParaSite" id="maker-E.canG7_contigs_6552-snap-gene-0.65-mRNA-1">
    <property type="protein sequence ID" value="maker-E.canG7_contigs_6552-snap-gene-0.65-mRNA-1"/>
    <property type="gene ID" value="EcG7_01760"/>
</dbReference>
<keyword evidence="2" id="KW-0805">Transcription regulation</keyword>
<comment type="subcellular location">
    <subcellularLocation>
        <location evidence="1">Nucleus</location>
    </subcellularLocation>
</comment>
<dbReference type="GO" id="GO:0048568">
    <property type="term" value="P:embryonic organ development"/>
    <property type="evidence" value="ECO:0007669"/>
    <property type="project" value="TreeGrafter"/>
</dbReference>
<reference evidence="8" key="1">
    <citation type="submission" date="2022-11" db="UniProtKB">
        <authorList>
            <consortium name="WormBaseParasite"/>
        </authorList>
    </citation>
    <scope>IDENTIFICATION</scope>
</reference>
<dbReference type="PANTHER" id="PTHR11834:SF0">
    <property type="entry name" value="PROTEIN SCALLOPED"/>
    <property type="match status" value="1"/>
</dbReference>
<evidence type="ECO:0000256" key="4">
    <source>
        <dbReference type="ARBA" id="ARBA00023242"/>
    </source>
</evidence>
<sequence length="275" mass="31682">MDDAHEEKGKESVWSPDIEESFFEALAVYPPCGRRKIVLSEEHKMFGRNELIARYIKLRTGKTRTRKQVSSHIQVLARRNGRTIVTNRGIQTHLLPSLRNAYLINGRTNDPMSMLPDVRLTLFRVDFVAPEIPAQQVVLEPVPQPHDAVALMPPHFNRLVWPCELHGSVDRIIMKALKFNHFFNQDGLFLGHTKFEVFPCGSHVEFQLSTQIYAYGEKLPTTLTSETAYLNINGMSVEFKNVQVSLFLAKLLLRVNTTRSERERRRAFENLLLQQ</sequence>
<organism evidence="7 8">
    <name type="scientific">Echinococcus canadensis</name>
    <dbReference type="NCBI Taxonomy" id="519352"/>
    <lineage>
        <taxon>Eukaryota</taxon>
        <taxon>Metazoa</taxon>
        <taxon>Spiralia</taxon>
        <taxon>Lophotrochozoa</taxon>
        <taxon>Platyhelminthes</taxon>
        <taxon>Cestoda</taxon>
        <taxon>Eucestoda</taxon>
        <taxon>Cyclophyllidea</taxon>
        <taxon>Taeniidae</taxon>
        <taxon>Echinococcus</taxon>
        <taxon>Echinococcus canadensis group</taxon>
    </lineage>
</organism>
<dbReference type="GO" id="GO:0005634">
    <property type="term" value="C:nucleus"/>
    <property type="evidence" value="ECO:0007669"/>
    <property type="project" value="UniProtKB-SubCell"/>
</dbReference>
<dbReference type="GO" id="GO:0035329">
    <property type="term" value="P:hippo signaling"/>
    <property type="evidence" value="ECO:0007669"/>
    <property type="project" value="TreeGrafter"/>
</dbReference>
<proteinExistence type="predicted"/>
<name>A0A915EY70_9CEST</name>
<dbReference type="PROSITE" id="PS00554">
    <property type="entry name" value="TEA_1"/>
    <property type="match status" value="1"/>
</dbReference>
<dbReference type="PRINTS" id="PR00065">
    <property type="entry name" value="TEADOMAIN"/>
</dbReference>
<protein>
    <submittedName>
        <fullName evidence="8">TEA domain-containing protein</fullName>
    </submittedName>
</protein>
<evidence type="ECO:0000256" key="2">
    <source>
        <dbReference type="ARBA" id="ARBA00023015"/>
    </source>
</evidence>
<dbReference type="SMART" id="SM00426">
    <property type="entry name" value="TEA"/>
    <property type="match status" value="1"/>
</dbReference>
<dbReference type="PANTHER" id="PTHR11834">
    <property type="entry name" value="TRANSCRIPTIONAL ENHANCER FACTOR TEF RELATED"/>
    <property type="match status" value="1"/>
</dbReference>
<evidence type="ECO:0000256" key="3">
    <source>
        <dbReference type="ARBA" id="ARBA00023163"/>
    </source>
</evidence>
<accession>A0A915EY70</accession>
<dbReference type="InterPro" id="IPR000818">
    <property type="entry name" value="TEA/ATTS_dom"/>
</dbReference>
<dbReference type="Pfam" id="PF01285">
    <property type="entry name" value="TEA"/>
    <property type="match status" value="1"/>
</dbReference>
<keyword evidence="3" id="KW-0804">Transcription</keyword>
<evidence type="ECO:0000256" key="1">
    <source>
        <dbReference type="ARBA" id="ARBA00004123"/>
    </source>
</evidence>
<feature type="DNA-binding region" description="TEA" evidence="5">
    <location>
        <begin position="7"/>
        <end position="83"/>
    </location>
</feature>
<dbReference type="Gene3D" id="6.10.20.40">
    <property type="entry name" value="TEA/ATTS domain"/>
    <property type="match status" value="1"/>
</dbReference>
<dbReference type="AlphaFoldDB" id="A0A915EY70"/>
<dbReference type="GO" id="GO:0005667">
    <property type="term" value="C:transcription regulator complex"/>
    <property type="evidence" value="ECO:0007669"/>
    <property type="project" value="TreeGrafter"/>
</dbReference>
<dbReference type="GO" id="GO:0000978">
    <property type="term" value="F:RNA polymerase II cis-regulatory region sequence-specific DNA binding"/>
    <property type="evidence" value="ECO:0007669"/>
    <property type="project" value="TreeGrafter"/>
</dbReference>
<dbReference type="InterPro" id="IPR038096">
    <property type="entry name" value="TEA/ATTS_sf"/>
</dbReference>
<dbReference type="PROSITE" id="PS51088">
    <property type="entry name" value="TEA_2"/>
    <property type="match status" value="1"/>
</dbReference>
<dbReference type="GO" id="GO:0000981">
    <property type="term" value="F:DNA-binding transcription factor activity, RNA polymerase II-specific"/>
    <property type="evidence" value="ECO:0007669"/>
    <property type="project" value="TreeGrafter"/>
</dbReference>
<evidence type="ECO:0000313" key="7">
    <source>
        <dbReference type="Proteomes" id="UP000887562"/>
    </source>
</evidence>